<reference evidence="4 5" key="1">
    <citation type="submission" date="2020-07" db="EMBL/GenBank/DDBJ databases">
        <title>Sequencing the genomes of 1000 actinobacteria strains.</title>
        <authorList>
            <person name="Klenk H.-P."/>
        </authorList>
    </citation>
    <scope>NUCLEOTIDE SEQUENCE [LARGE SCALE GENOMIC DNA]</scope>
    <source>
        <strain evidence="4 5">DSM 42178</strain>
    </source>
</reference>
<evidence type="ECO:0000256" key="1">
    <source>
        <dbReference type="SAM" id="MobiDB-lite"/>
    </source>
</evidence>
<evidence type="ECO:0000313" key="4">
    <source>
        <dbReference type="EMBL" id="NYI03768.1"/>
    </source>
</evidence>
<feature type="chain" id="PRO_5033026676" evidence="2">
    <location>
        <begin position="32"/>
        <end position="401"/>
    </location>
</feature>
<name>A0A853A056_9ACTN</name>
<dbReference type="InterPro" id="IPR006311">
    <property type="entry name" value="TAT_signal"/>
</dbReference>
<evidence type="ECO:0000259" key="3">
    <source>
        <dbReference type="Pfam" id="PF00144"/>
    </source>
</evidence>
<accession>A0A853A056</accession>
<comment type="caution">
    <text evidence="4">The sequence shown here is derived from an EMBL/GenBank/DDBJ whole genome shotgun (WGS) entry which is preliminary data.</text>
</comment>
<gene>
    <name evidence="4" type="ORF">FHU37_000711</name>
</gene>
<evidence type="ECO:0000256" key="2">
    <source>
        <dbReference type="SAM" id="SignalP"/>
    </source>
</evidence>
<dbReference type="EMBL" id="JACBZD010000001">
    <property type="protein sequence ID" value="NYI03768.1"/>
    <property type="molecule type" value="Genomic_DNA"/>
</dbReference>
<dbReference type="PANTHER" id="PTHR43283:SF3">
    <property type="entry name" value="BETA-LACTAMASE FAMILY PROTEIN (AFU_ORTHOLOGUE AFUA_5G07500)"/>
    <property type="match status" value="1"/>
</dbReference>
<dbReference type="AlphaFoldDB" id="A0A853A056"/>
<feature type="signal peptide" evidence="2">
    <location>
        <begin position="1"/>
        <end position="31"/>
    </location>
</feature>
<dbReference type="Proteomes" id="UP000567795">
    <property type="component" value="Unassembled WGS sequence"/>
</dbReference>
<evidence type="ECO:0000313" key="5">
    <source>
        <dbReference type="Proteomes" id="UP000567795"/>
    </source>
</evidence>
<dbReference type="PANTHER" id="PTHR43283">
    <property type="entry name" value="BETA-LACTAMASE-RELATED"/>
    <property type="match status" value="1"/>
</dbReference>
<dbReference type="InterPro" id="IPR001466">
    <property type="entry name" value="Beta-lactam-related"/>
</dbReference>
<dbReference type="InterPro" id="IPR050789">
    <property type="entry name" value="Diverse_Enzym_Activities"/>
</dbReference>
<dbReference type="RefSeq" id="WP_218903924.1">
    <property type="nucleotide sequence ID" value="NZ_JACBZD010000001.1"/>
</dbReference>
<feature type="domain" description="Beta-lactamase-related" evidence="3">
    <location>
        <begin position="61"/>
        <end position="385"/>
    </location>
</feature>
<dbReference type="InterPro" id="IPR012338">
    <property type="entry name" value="Beta-lactam/transpept-like"/>
</dbReference>
<dbReference type="PROSITE" id="PS51318">
    <property type="entry name" value="TAT"/>
    <property type="match status" value="1"/>
</dbReference>
<protein>
    <submittedName>
        <fullName evidence="4">CubicO group peptidase (Beta-lactamase class C family)</fullName>
    </submittedName>
</protein>
<dbReference type="Gene3D" id="3.40.710.10">
    <property type="entry name" value="DD-peptidase/beta-lactamase superfamily"/>
    <property type="match status" value="1"/>
</dbReference>
<organism evidence="4 5">
    <name type="scientific">Allostreptomyces psammosilenae</name>
    <dbReference type="NCBI Taxonomy" id="1892865"/>
    <lineage>
        <taxon>Bacteria</taxon>
        <taxon>Bacillati</taxon>
        <taxon>Actinomycetota</taxon>
        <taxon>Actinomycetes</taxon>
        <taxon>Kitasatosporales</taxon>
        <taxon>Streptomycetaceae</taxon>
        <taxon>Allostreptomyces</taxon>
    </lineage>
</organism>
<keyword evidence="2" id="KW-0732">Signal</keyword>
<proteinExistence type="predicted"/>
<dbReference type="Pfam" id="PF00144">
    <property type="entry name" value="Beta-lactamase"/>
    <property type="match status" value="1"/>
</dbReference>
<dbReference type="SUPFAM" id="SSF56601">
    <property type="entry name" value="beta-lactamase/transpeptidase-like"/>
    <property type="match status" value="1"/>
</dbReference>
<sequence>MTTARRSVLGLLGTASLAAGASLAASGPASAATPAGTAADTRSGAPGSGQVPAGLRPGGELDRLVADLAARDAFSGSVLVAHRGRPVLARAHGLANRELSIPNGTDTLFILGSVTKLFTAVAVAQLAQRGELAFQGKLGDYLDGFPAEIAGTVTVHQLLTHTSGMGDYHRNPAFWELKDGWDSEQEVMDGIAAIIRGEPLGFVPGTGYAYSNSAFHVLGQIVARVSGRPYHDYVREHVFRAAGMTSADFYTMPQWRADRRIARPYATGEDGERYDAIAEHGFVGTPAGGSFAHCADLARFAHALTHGELLDPAHTALLLGGRVPMPMRTAPGTQSVFEGYGQLVVHVGGRVVLSRNGGSPGVSTDMEVLPAGDLTVVALSNYDMRTVEPVASLARRLLAGG</sequence>
<keyword evidence="5" id="KW-1185">Reference proteome</keyword>
<feature type="compositionally biased region" description="Low complexity" evidence="1">
    <location>
        <begin position="29"/>
        <end position="39"/>
    </location>
</feature>
<feature type="region of interest" description="Disordered" evidence="1">
    <location>
        <begin position="29"/>
        <end position="56"/>
    </location>
</feature>